<protein>
    <submittedName>
        <fullName evidence="1">Uncharacterized protein</fullName>
    </submittedName>
</protein>
<dbReference type="AlphaFoldDB" id="A0A0S2INF4"/>
<name>A0A0S2INF4_LEPBO</name>
<accession>A0A0S2INF4</accession>
<dbReference type="PATRIC" id="fig|280505.15.peg.851"/>
<proteinExistence type="predicted"/>
<reference evidence="1 2" key="1">
    <citation type="journal article" date="2015" name="PLoS Negl. Trop. Dis.">
        <title>Distribution of Plasmids in Distinct Leptospira Pathogenic Species.</title>
        <authorList>
            <person name="Wang Y."/>
            <person name="Zhuang X."/>
            <person name="Zhong Y."/>
            <person name="Zhang C."/>
            <person name="Zhang Y."/>
            <person name="Zeng L."/>
            <person name="Zhu Y."/>
            <person name="He P."/>
            <person name="Dong K."/>
            <person name="Pal U."/>
            <person name="Guo X."/>
            <person name="Qin J."/>
        </authorList>
    </citation>
    <scope>NUCLEOTIDE SEQUENCE [LARGE SCALE GENOMIC DNA]</scope>
    <source>
        <strain evidence="1 2">56604</strain>
    </source>
</reference>
<evidence type="ECO:0000313" key="1">
    <source>
        <dbReference type="EMBL" id="ALO25199.1"/>
    </source>
</evidence>
<sequence length="38" mass="4538">MNIYGRFLYGYRRLRKIGLRAGIVGFLRKCTILTFEKI</sequence>
<gene>
    <name evidence="1" type="ORF">LBBP_00877</name>
</gene>
<dbReference type="Proteomes" id="UP000058857">
    <property type="component" value="Chromosome 1"/>
</dbReference>
<evidence type="ECO:0000313" key="2">
    <source>
        <dbReference type="Proteomes" id="UP000058857"/>
    </source>
</evidence>
<organism evidence="1">
    <name type="scientific">Leptospira borgpetersenii serovar Ballum</name>
    <dbReference type="NCBI Taxonomy" id="280505"/>
    <lineage>
        <taxon>Bacteria</taxon>
        <taxon>Pseudomonadati</taxon>
        <taxon>Spirochaetota</taxon>
        <taxon>Spirochaetia</taxon>
        <taxon>Leptospirales</taxon>
        <taxon>Leptospiraceae</taxon>
        <taxon>Leptospira</taxon>
    </lineage>
</organism>
<dbReference type="EMBL" id="CP012029">
    <property type="protein sequence ID" value="ALO25199.1"/>
    <property type="molecule type" value="Genomic_DNA"/>
</dbReference>